<dbReference type="PANTHER" id="PTHR37314:SF5">
    <property type="entry name" value="SLR0142 PROTEIN"/>
    <property type="match status" value="1"/>
</dbReference>
<evidence type="ECO:0000313" key="4">
    <source>
        <dbReference type="Proteomes" id="UP000442109"/>
    </source>
</evidence>
<keyword evidence="2" id="KW-0472">Membrane</keyword>
<keyword evidence="2" id="KW-0812">Transmembrane</keyword>
<feature type="transmembrane region" description="Helical" evidence="2">
    <location>
        <begin position="111"/>
        <end position="130"/>
    </location>
</feature>
<feature type="transmembrane region" description="Helical" evidence="2">
    <location>
        <begin position="33"/>
        <end position="57"/>
    </location>
</feature>
<evidence type="ECO:0000256" key="2">
    <source>
        <dbReference type="SAM" id="Phobius"/>
    </source>
</evidence>
<dbReference type="OrthoDB" id="5125627at2"/>
<feature type="transmembrane region" description="Helical" evidence="2">
    <location>
        <begin position="221"/>
        <end position="238"/>
    </location>
</feature>
<accession>A0A844M248</accession>
<organism evidence="3 4">
    <name type="scientific">Psychrobacter sanguinis</name>
    <dbReference type="NCBI Taxonomy" id="861445"/>
    <lineage>
        <taxon>Bacteria</taxon>
        <taxon>Pseudomonadati</taxon>
        <taxon>Pseudomonadota</taxon>
        <taxon>Gammaproteobacteria</taxon>
        <taxon>Moraxellales</taxon>
        <taxon>Moraxellaceae</taxon>
        <taxon>Psychrobacter</taxon>
    </lineage>
</organism>
<feature type="transmembrane region" description="Helical" evidence="2">
    <location>
        <begin position="136"/>
        <end position="153"/>
    </location>
</feature>
<comment type="caution">
    <text evidence="3">The sequence shown here is derived from an EMBL/GenBank/DDBJ whole genome shotgun (WGS) entry which is preliminary data.</text>
</comment>
<keyword evidence="4" id="KW-1185">Reference proteome</keyword>
<dbReference type="RefSeq" id="WP_155587280.1">
    <property type="nucleotide sequence ID" value="NZ_WFKQ01000005.1"/>
</dbReference>
<feature type="transmembrane region" description="Helical" evidence="2">
    <location>
        <begin position="197"/>
        <end position="215"/>
    </location>
</feature>
<evidence type="ECO:0000313" key="3">
    <source>
        <dbReference type="EMBL" id="MUG32597.1"/>
    </source>
</evidence>
<dbReference type="PANTHER" id="PTHR37314">
    <property type="entry name" value="SLR0142 PROTEIN"/>
    <property type="match status" value="1"/>
</dbReference>
<gene>
    <name evidence="3" type="ORF">GB996_07275</name>
</gene>
<proteinExistence type="predicted"/>
<dbReference type="Proteomes" id="UP000442109">
    <property type="component" value="Unassembled WGS sequence"/>
</dbReference>
<dbReference type="AlphaFoldDB" id="A0A844M248"/>
<keyword evidence="2" id="KW-1133">Transmembrane helix</keyword>
<evidence type="ECO:0000256" key="1">
    <source>
        <dbReference type="SAM" id="MobiDB-lite"/>
    </source>
</evidence>
<dbReference type="EMBL" id="WFKQ01000005">
    <property type="protein sequence ID" value="MUG32597.1"/>
    <property type="molecule type" value="Genomic_DNA"/>
</dbReference>
<feature type="region of interest" description="Disordered" evidence="1">
    <location>
        <begin position="1"/>
        <end position="20"/>
    </location>
</feature>
<dbReference type="Pfam" id="PF06912">
    <property type="entry name" value="DUF1275"/>
    <property type="match status" value="1"/>
</dbReference>
<name>A0A844M248_9GAMM</name>
<sequence>MSNQNIDDRKDESNKIEKPKSTGGGFWKRFEAAILLTLVGGAIDTIGFIALLGFFTNHVTGNLVMAGGGLVKGGDDLWIKLGALPVFIITVMFTQRYITRRSADKPILSELLFAEVLFLTAFMVSALMFGPFEDPGAIDLAITGFLGLMAFAIRNTAGKTVMGKVRPTLLMTGNTTQLGIDLSDYFFNRNRCNMESLKHSAAIVFFFAFGALIGTLLYMKIGFWSIAPFILPVFYLAFKSRDEQYLVQQNMSAKS</sequence>
<feature type="transmembrane region" description="Helical" evidence="2">
    <location>
        <begin position="77"/>
        <end position="99"/>
    </location>
</feature>
<protein>
    <submittedName>
        <fullName evidence="3">DUF1275 domain-containing protein</fullName>
    </submittedName>
</protein>
<reference evidence="3 4" key="1">
    <citation type="journal article" date="2019" name="PLoS ONE">
        <title>Pup mortality in New Zealand sea lions (Phocarctos hookeri) at Enderby Island, Auckland Islands, 2013-18.</title>
        <authorList>
            <person name="Michael S.A."/>
            <person name="Hayman D.T.S."/>
            <person name="Gray R."/>
            <person name="Zhang J."/>
            <person name="Rogers L."/>
            <person name="Roe W.D."/>
        </authorList>
    </citation>
    <scope>NUCLEOTIDE SEQUENCE [LARGE SCALE GENOMIC DNA]</scope>
    <source>
        <strain evidence="3 4">SM868</strain>
    </source>
</reference>
<dbReference type="InterPro" id="IPR010699">
    <property type="entry name" value="DUF1275"/>
</dbReference>